<dbReference type="InterPro" id="IPR050259">
    <property type="entry name" value="SDR"/>
</dbReference>
<evidence type="ECO:0000313" key="5">
    <source>
        <dbReference type="Proteomes" id="UP001185012"/>
    </source>
</evidence>
<protein>
    <submittedName>
        <fullName evidence="4">3-oxoacyl-[acyl-carrier protein] reductase</fullName>
        <ecNumber evidence="4">1.1.1.100</ecNumber>
    </submittedName>
</protein>
<dbReference type="SMART" id="SM00822">
    <property type="entry name" value="PKS_KR"/>
    <property type="match status" value="1"/>
</dbReference>
<dbReference type="PANTHER" id="PTHR42879:SF2">
    <property type="entry name" value="3-OXOACYL-[ACYL-CARRIER-PROTEIN] REDUCTASE FABG"/>
    <property type="match status" value="1"/>
</dbReference>
<dbReference type="PANTHER" id="PTHR42879">
    <property type="entry name" value="3-OXOACYL-(ACYL-CARRIER-PROTEIN) REDUCTASE"/>
    <property type="match status" value="1"/>
</dbReference>
<accession>A0ABU1IRA1</accession>
<dbReference type="Pfam" id="PF00106">
    <property type="entry name" value="adh_short"/>
    <property type="match status" value="1"/>
</dbReference>
<dbReference type="PRINTS" id="PR00081">
    <property type="entry name" value="GDHRDH"/>
</dbReference>
<dbReference type="NCBIfam" id="NF005559">
    <property type="entry name" value="PRK07231.1"/>
    <property type="match status" value="1"/>
</dbReference>
<dbReference type="InterPro" id="IPR057326">
    <property type="entry name" value="KR_dom"/>
</dbReference>
<dbReference type="GO" id="GO:0004316">
    <property type="term" value="F:3-oxoacyl-[acyl-carrier-protein] reductase (NADPH) activity"/>
    <property type="evidence" value="ECO:0007669"/>
    <property type="project" value="UniProtKB-EC"/>
</dbReference>
<reference evidence="4 5" key="1">
    <citation type="submission" date="2023-07" db="EMBL/GenBank/DDBJ databases">
        <title>Genomic Encyclopedia of Type Strains, Phase IV (KMG-IV): sequencing the most valuable type-strain genomes for metagenomic binning, comparative biology and taxonomic classification.</title>
        <authorList>
            <person name="Goeker M."/>
        </authorList>
    </citation>
    <scope>NUCLEOTIDE SEQUENCE [LARGE SCALE GENOMIC DNA]</scope>
    <source>
        <strain evidence="4 5">DSM 45903</strain>
    </source>
</reference>
<name>A0ABU1IRA1_9BACL</name>
<proteinExistence type="inferred from homology"/>
<dbReference type="EC" id="1.1.1.100" evidence="4"/>
<dbReference type="PROSITE" id="PS00061">
    <property type="entry name" value="ADH_SHORT"/>
    <property type="match status" value="1"/>
</dbReference>
<sequence length="266" mass="28441">MEPIFSKHALQGKRVIVTGATGGIGRAIARVLREMGADLLLTGRRKDALEEVAAELAEEGKGQLAVYRADLVDALDRERLVTEARTRFGGTDILINNAGTFASALMEEVTEEELDRVMRVNVYSVMFLTQLVYREMKERRAGKIIQLSSLSGIRGWEGGTIYAASKFALNGFTQSLAVEAARHGIQVNAVAPGFVDTDMGIQAIGTKAKRSGRSLEEGWEAVEKSLPSGRLSTPEEVAACVAFLSTGAADNIIGSNLRISGGGLLG</sequence>
<evidence type="ECO:0000256" key="2">
    <source>
        <dbReference type="RuleBase" id="RU000363"/>
    </source>
</evidence>
<dbReference type="EMBL" id="JAVDQG010000009">
    <property type="protein sequence ID" value="MDR6227327.1"/>
    <property type="molecule type" value="Genomic_DNA"/>
</dbReference>
<dbReference type="CDD" id="cd05233">
    <property type="entry name" value="SDR_c"/>
    <property type="match status" value="1"/>
</dbReference>
<dbReference type="Gene3D" id="3.40.50.720">
    <property type="entry name" value="NAD(P)-binding Rossmann-like Domain"/>
    <property type="match status" value="1"/>
</dbReference>
<dbReference type="SUPFAM" id="SSF51735">
    <property type="entry name" value="NAD(P)-binding Rossmann-fold domains"/>
    <property type="match status" value="1"/>
</dbReference>
<dbReference type="RefSeq" id="WP_309868317.1">
    <property type="nucleotide sequence ID" value="NZ_JAVDQG010000009.1"/>
</dbReference>
<organism evidence="4 5">
    <name type="scientific">Desmospora profundinema</name>
    <dbReference type="NCBI Taxonomy" id="1571184"/>
    <lineage>
        <taxon>Bacteria</taxon>
        <taxon>Bacillati</taxon>
        <taxon>Bacillota</taxon>
        <taxon>Bacilli</taxon>
        <taxon>Bacillales</taxon>
        <taxon>Thermoactinomycetaceae</taxon>
        <taxon>Desmospora</taxon>
    </lineage>
</organism>
<dbReference type="Proteomes" id="UP001185012">
    <property type="component" value="Unassembled WGS sequence"/>
</dbReference>
<feature type="domain" description="Ketoreductase" evidence="3">
    <location>
        <begin position="13"/>
        <end position="217"/>
    </location>
</feature>
<evidence type="ECO:0000313" key="4">
    <source>
        <dbReference type="EMBL" id="MDR6227327.1"/>
    </source>
</evidence>
<dbReference type="InterPro" id="IPR036291">
    <property type="entry name" value="NAD(P)-bd_dom_sf"/>
</dbReference>
<gene>
    <name evidence="4" type="ORF">JOE21_003342</name>
</gene>
<keyword evidence="5" id="KW-1185">Reference proteome</keyword>
<dbReference type="InterPro" id="IPR002347">
    <property type="entry name" value="SDR_fam"/>
</dbReference>
<comment type="similarity">
    <text evidence="1 2">Belongs to the short-chain dehydrogenases/reductases (SDR) family.</text>
</comment>
<evidence type="ECO:0000259" key="3">
    <source>
        <dbReference type="SMART" id="SM00822"/>
    </source>
</evidence>
<comment type="caution">
    <text evidence="4">The sequence shown here is derived from an EMBL/GenBank/DDBJ whole genome shotgun (WGS) entry which is preliminary data.</text>
</comment>
<keyword evidence="4" id="KW-0560">Oxidoreductase</keyword>
<evidence type="ECO:0000256" key="1">
    <source>
        <dbReference type="ARBA" id="ARBA00006484"/>
    </source>
</evidence>
<dbReference type="PRINTS" id="PR00080">
    <property type="entry name" value="SDRFAMILY"/>
</dbReference>
<dbReference type="InterPro" id="IPR020904">
    <property type="entry name" value="Sc_DH/Rdtase_CS"/>
</dbReference>